<organism evidence="1 2">
    <name type="scientific">Toxoplasma gondii ARI</name>
    <dbReference type="NCBI Taxonomy" id="1074872"/>
    <lineage>
        <taxon>Eukaryota</taxon>
        <taxon>Sar</taxon>
        <taxon>Alveolata</taxon>
        <taxon>Apicomplexa</taxon>
        <taxon>Conoidasida</taxon>
        <taxon>Coccidia</taxon>
        <taxon>Eucoccidiorida</taxon>
        <taxon>Eimeriorina</taxon>
        <taxon>Sarcocystidae</taxon>
        <taxon>Toxoplasma</taxon>
    </lineage>
</organism>
<dbReference type="VEuPathDB" id="ToxoDB:TGARI_231994"/>
<protein>
    <submittedName>
        <fullName evidence="1">Uncharacterized protein</fullName>
    </submittedName>
</protein>
<accession>A0A139Y507</accession>
<name>A0A139Y507_TOXGO</name>
<gene>
    <name evidence="1" type="ORF">TGARI_231994</name>
</gene>
<dbReference type="AlphaFoldDB" id="A0A139Y507"/>
<dbReference type="Proteomes" id="UP000074247">
    <property type="component" value="Unassembled WGS sequence"/>
</dbReference>
<dbReference type="EMBL" id="AGQS02003876">
    <property type="protein sequence ID" value="KYF46167.1"/>
    <property type="molecule type" value="Genomic_DNA"/>
</dbReference>
<proteinExistence type="predicted"/>
<evidence type="ECO:0000313" key="1">
    <source>
        <dbReference type="EMBL" id="KYF46167.1"/>
    </source>
</evidence>
<sequence>MKCRFAPNVRFRRDTCTKVVNRTRCRSLFEGRTRKPRQKYTDTLHCGRCVATPFSAQHVVRLDKKDSQVLFLRVFSTVNFRLSVLFSFPRPFPVGGKKIVRVNG</sequence>
<dbReference type="OrthoDB" id="10318509at2759"/>
<reference evidence="1 2" key="1">
    <citation type="journal article" date="2016" name="Nat. Commun.">
        <title>Local admixture of amplified and diversified secreted pathogenesis determinants shapes mosaic Toxoplasma gondii genomes.</title>
        <authorList>
            <person name="Lorenzi H."/>
            <person name="Khan A."/>
            <person name="Behnke M.S."/>
            <person name="Namasivayam S."/>
            <person name="Swapna L.S."/>
            <person name="Hadjithomas M."/>
            <person name="Karamycheva S."/>
            <person name="Pinney D."/>
            <person name="Brunk B.P."/>
            <person name="Ajioka J.W."/>
            <person name="Ajzenberg D."/>
            <person name="Boothroyd J.C."/>
            <person name="Boyle J.P."/>
            <person name="Darde M.L."/>
            <person name="Diaz-Miranda M.A."/>
            <person name="Dubey J.P."/>
            <person name="Fritz H.M."/>
            <person name="Gennari S.M."/>
            <person name="Gregory B.D."/>
            <person name="Kim K."/>
            <person name="Saeij J.P."/>
            <person name="Su C."/>
            <person name="White M.W."/>
            <person name="Zhu X.Q."/>
            <person name="Howe D.K."/>
            <person name="Rosenthal B.M."/>
            <person name="Grigg M.E."/>
            <person name="Parkinson J."/>
            <person name="Liu L."/>
            <person name="Kissinger J.C."/>
            <person name="Roos D.S."/>
            <person name="Sibley L.D."/>
        </authorList>
    </citation>
    <scope>NUCLEOTIDE SEQUENCE [LARGE SCALE GENOMIC DNA]</scope>
    <source>
        <strain evidence="1 2">ARI</strain>
    </source>
</reference>
<evidence type="ECO:0000313" key="2">
    <source>
        <dbReference type="Proteomes" id="UP000074247"/>
    </source>
</evidence>
<comment type="caution">
    <text evidence="1">The sequence shown here is derived from an EMBL/GenBank/DDBJ whole genome shotgun (WGS) entry which is preliminary data.</text>
</comment>